<evidence type="ECO:0000256" key="6">
    <source>
        <dbReference type="ARBA" id="ARBA00022449"/>
    </source>
</evidence>
<keyword evidence="11 13" id="KW-0472">Membrane</keyword>
<dbReference type="InterPro" id="IPR050222">
    <property type="entry name" value="MATE_MdtK"/>
</dbReference>
<evidence type="ECO:0000256" key="3">
    <source>
        <dbReference type="ARBA" id="ARBA00010199"/>
    </source>
</evidence>
<dbReference type="InterPro" id="IPR048279">
    <property type="entry name" value="MdtK-like"/>
</dbReference>
<feature type="transmembrane region" description="Helical" evidence="13">
    <location>
        <begin position="317"/>
        <end position="337"/>
    </location>
</feature>
<dbReference type="NCBIfam" id="TIGR00797">
    <property type="entry name" value="matE"/>
    <property type="match status" value="1"/>
</dbReference>
<dbReference type="AlphaFoldDB" id="A0A173XDF4"/>
<dbReference type="PIRSF" id="PIRSF006603">
    <property type="entry name" value="DinF"/>
    <property type="match status" value="1"/>
</dbReference>
<feature type="transmembrane region" description="Helical" evidence="13">
    <location>
        <begin position="166"/>
        <end position="184"/>
    </location>
</feature>
<feature type="transmembrane region" description="Helical" evidence="13">
    <location>
        <begin position="390"/>
        <end position="411"/>
    </location>
</feature>
<keyword evidence="9 13" id="KW-1133">Transmembrane helix</keyword>
<feature type="transmembrane region" description="Helical" evidence="13">
    <location>
        <begin position="423"/>
        <end position="443"/>
    </location>
</feature>
<feature type="transmembrane region" description="Helical" evidence="13">
    <location>
        <begin position="122"/>
        <end position="146"/>
    </location>
</feature>
<feature type="transmembrane region" description="Helical" evidence="13">
    <location>
        <begin position="196"/>
        <end position="216"/>
    </location>
</feature>
<feature type="transmembrane region" description="Helical" evidence="13">
    <location>
        <begin position="222"/>
        <end position="249"/>
    </location>
</feature>
<keyword evidence="5" id="KW-0813">Transport</keyword>
<feature type="transmembrane region" description="Helical" evidence="13">
    <location>
        <begin position="358"/>
        <end position="378"/>
    </location>
</feature>
<feature type="transmembrane region" description="Helical" evidence="13">
    <location>
        <begin position="90"/>
        <end position="110"/>
    </location>
</feature>
<reference evidence="14 15" key="1">
    <citation type="submission" date="2015-09" db="EMBL/GenBank/DDBJ databases">
        <authorList>
            <consortium name="Pathogen Informatics"/>
        </authorList>
    </citation>
    <scope>NUCLEOTIDE SEQUENCE [LARGE SCALE GENOMIC DNA]</scope>
    <source>
        <strain evidence="14 15">2789STDY5834856</strain>
    </source>
</reference>
<protein>
    <recommendedName>
        <fullName evidence="4">Probable multidrug resistance protein NorM</fullName>
    </recommendedName>
    <alternativeName>
        <fullName evidence="12">Multidrug-efflux transporter</fullName>
    </alternativeName>
</protein>
<dbReference type="InterPro" id="IPR002528">
    <property type="entry name" value="MATE_fam"/>
</dbReference>
<feature type="transmembrane region" description="Helical" evidence="13">
    <location>
        <begin position="293"/>
        <end position="311"/>
    </location>
</feature>
<name>A0A173XDF4_9CLOT</name>
<keyword evidence="6" id="KW-0050">Antiport</keyword>
<keyword evidence="10" id="KW-0406">Ion transport</keyword>
<evidence type="ECO:0000313" key="15">
    <source>
        <dbReference type="Proteomes" id="UP000095594"/>
    </source>
</evidence>
<evidence type="ECO:0000256" key="8">
    <source>
        <dbReference type="ARBA" id="ARBA00022692"/>
    </source>
</evidence>
<keyword evidence="7" id="KW-1003">Cell membrane</keyword>
<dbReference type="OrthoDB" id="62420at2"/>
<evidence type="ECO:0000256" key="9">
    <source>
        <dbReference type="ARBA" id="ARBA00022989"/>
    </source>
</evidence>
<feature type="transmembrane region" description="Helical" evidence="13">
    <location>
        <begin position="60"/>
        <end position="84"/>
    </location>
</feature>
<dbReference type="PANTHER" id="PTHR43298">
    <property type="entry name" value="MULTIDRUG RESISTANCE PROTEIN NORM-RELATED"/>
    <property type="match status" value="1"/>
</dbReference>
<evidence type="ECO:0000256" key="7">
    <source>
        <dbReference type="ARBA" id="ARBA00022475"/>
    </source>
</evidence>
<sequence length="483" mass="52597">MNNNGEEVINSIEDRELLIDKVFSIKNVINNLQVIDEIPKTKTLVRKAIKVAWPSTVESFLVAMVSFIDTIMVSTLGSYAIAAVGLTTQPKFLCLTLFISLNIAVSSVVARRKGEGDRKRANNTLFQALIITVGLSIIISALAIIFAEPFLRFAGSQSDTHGFSVIYFRIIMGGLIFNVVSLVINAAQRGCGNTKIAMRTNLASNLVNVVFNYLLIGGKFGFPALGVAGAAIATVLGTMVAFFMSIYSISHSDGFLNIKSFKKNFNIDKNSLKSLFSVGSSSFVEQIFMRTGFLLYSLIIANLGTSAFAAHQIGMNIINISFSLGDGLAVAGVALIGQNLGKKRPDLAKIYGSICRRMGLIASIMISIIYAILGKDIFRLFTNDPDVLKYSANIMSLVIVIVIFQIAHAIYGGCLRGAGDTKYTAIVSLISITFIRPSVGWLLTYPLSMGLMGAWFGILTDQIVRFYLTSRRFKSGKWTEIKI</sequence>
<gene>
    <name evidence="14" type="primary">norM_1</name>
    <name evidence="14" type="ORF">ERS852471_00005</name>
</gene>
<evidence type="ECO:0000256" key="4">
    <source>
        <dbReference type="ARBA" id="ARBA00020268"/>
    </source>
</evidence>
<dbReference type="GO" id="GO:0006811">
    <property type="term" value="P:monoatomic ion transport"/>
    <property type="evidence" value="ECO:0007669"/>
    <property type="project" value="UniProtKB-KW"/>
</dbReference>
<evidence type="ECO:0000256" key="2">
    <source>
        <dbReference type="ARBA" id="ARBA00004651"/>
    </source>
</evidence>
<evidence type="ECO:0000256" key="11">
    <source>
        <dbReference type="ARBA" id="ARBA00023136"/>
    </source>
</evidence>
<dbReference type="GO" id="GO:0015297">
    <property type="term" value="F:antiporter activity"/>
    <property type="evidence" value="ECO:0007669"/>
    <property type="project" value="UniProtKB-KW"/>
</dbReference>
<comment type="function">
    <text evidence="1">Multidrug efflux pump.</text>
</comment>
<evidence type="ECO:0000256" key="10">
    <source>
        <dbReference type="ARBA" id="ARBA00023065"/>
    </source>
</evidence>
<organism evidence="14 15">
    <name type="scientific">Clostridium disporicum</name>
    <dbReference type="NCBI Taxonomy" id="84024"/>
    <lineage>
        <taxon>Bacteria</taxon>
        <taxon>Bacillati</taxon>
        <taxon>Bacillota</taxon>
        <taxon>Clostridia</taxon>
        <taxon>Eubacteriales</taxon>
        <taxon>Clostridiaceae</taxon>
        <taxon>Clostridium</taxon>
    </lineage>
</organism>
<evidence type="ECO:0000256" key="13">
    <source>
        <dbReference type="SAM" id="Phobius"/>
    </source>
</evidence>
<evidence type="ECO:0000256" key="12">
    <source>
        <dbReference type="ARBA" id="ARBA00031636"/>
    </source>
</evidence>
<dbReference type="RefSeq" id="WP_084758911.1">
    <property type="nucleotide sequence ID" value="NZ_CABIXQ010000001.1"/>
</dbReference>
<dbReference type="CDD" id="cd13137">
    <property type="entry name" value="MATE_NorM_like"/>
    <property type="match status" value="1"/>
</dbReference>
<keyword evidence="8 13" id="KW-0812">Transmembrane</keyword>
<dbReference type="PANTHER" id="PTHR43298:SF2">
    <property type="entry name" value="FMN_FAD EXPORTER YEEO-RELATED"/>
    <property type="match status" value="1"/>
</dbReference>
<dbReference type="Proteomes" id="UP000095594">
    <property type="component" value="Unassembled WGS sequence"/>
</dbReference>
<dbReference type="EMBL" id="CYZX01000001">
    <property type="protein sequence ID" value="CUN49036.1"/>
    <property type="molecule type" value="Genomic_DNA"/>
</dbReference>
<dbReference type="Pfam" id="PF01554">
    <property type="entry name" value="MatE"/>
    <property type="match status" value="2"/>
</dbReference>
<proteinExistence type="inferred from homology"/>
<evidence type="ECO:0000313" key="14">
    <source>
        <dbReference type="EMBL" id="CUN49036.1"/>
    </source>
</evidence>
<dbReference type="GO" id="GO:0005886">
    <property type="term" value="C:plasma membrane"/>
    <property type="evidence" value="ECO:0007669"/>
    <property type="project" value="UniProtKB-SubCell"/>
</dbReference>
<comment type="subcellular location">
    <subcellularLocation>
        <location evidence="2">Cell membrane</location>
        <topology evidence="2">Multi-pass membrane protein</topology>
    </subcellularLocation>
</comment>
<evidence type="ECO:0000256" key="1">
    <source>
        <dbReference type="ARBA" id="ARBA00003408"/>
    </source>
</evidence>
<evidence type="ECO:0000256" key="5">
    <source>
        <dbReference type="ARBA" id="ARBA00022448"/>
    </source>
</evidence>
<dbReference type="GO" id="GO:0042910">
    <property type="term" value="F:xenobiotic transmembrane transporter activity"/>
    <property type="evidence" value="ECO:0007669"/>
    <property type="project" value="InterPro"/>
</dbReference>
<comment type="similarity">
    <text evidence="3">Belongs to the multi antimicrobial extrusion (MATE) (TC 2.A.66.1) family.</text>
</comment>
<accession>A0A173XDF4</accession>
<feature type="transmembrane region" description="Helical" evidence="13">
    <location>
        <begin position="449"/>
        <end position="468"/>
    </location>
</feature>